<keyword evidence="4" id="KW-1185">Reference proteome</keyword>
<dbReference type="InterPro" id="IPR024500">
    <property type="entry name" value="DUF3074"/>
</dbReference>
<protein>
    <recommendedName>
        <fullName evidence="2">DUF3074 domain-containing protein</fullName>
    </recommendedName>
</protein>
<evidence type="ECO:0000313" key="3">
    <source>
        <dbReference type="EMBL" id="GLB42739.1"/>
    </source>
</evidence>
<dbReference type="AlphaFoldDB" id="A0A9P3PW97"/>
<feature type="region of interest" description="Disordered" evidence="1">
    <location>
        <begin position="93"/>
        <end position="115"/>
    </location>
</feature>
<sequence>MNDLPEQRRTGLMISIPVDLSSSDNMVELEENGVKARRVQVERIEELGGGLLEWRLVTCEDPGGMIPRPCATRMTRERIAKDVAFFLLWFGSQPRENPTNEATRRGESSGGSENT</sequence>
<comment type="caution">
    <text evidence="3">The sequence shown here is derived from an EMBL/GenBank/DDBJ whole genome shotgun (WGS) entry which is preliminary data.</text>
</comment>
<feature type="domain" description="DUF3074" evidence="2">
    <location>
        <begin position="10"/>
        <end position="89"/>
    </location>
</feature>
<evidence type="ECO:0000259" key="2">
    <source>
        <dbReference type="Pfam" id="PF11274"/>
    </source>
</evidence>
<name>A0A9P3PW97_LYOSH</name>
<dbReference type="Pfam" id="PF11274">
    <property type="entry name" value="DUF3074"/>
    <property type="match status" value="1"/>
</dbReference>
<proteinExistence type="predicted"/>
<accession>A0A9P3PW97</accession>
<dbReference type="EMBL" id="BRPK01000012">
    <property type="protein sequence ID" value="GLB42739.1"/>
    <property type="molecule type" value="Genomic_DNA"/>
</dbReference>
<gene>
    <name evidence="3" type="ORF">LshimejAT787_1201880</name>
</gene>
<dbReference type="Proteomes" id="UP001063166">
    <property type="component" value="Unassembled WGS sequence"/>
</dbReference>
<reference evidence="3" key="1">
    <citation type="submission" date="2022-07" db="EMBL/GenBank/DDBJ databases">
        <title>The genome of Lyophyllum shimeji provides insight into the initial evolution of ectomycorrhizal fungal genome.</title>
        <authorList>
            <person name="Kobayashi Y."/>
            <person name="Shibata T."/>
            <person name="Hirakawa H."/>
            <person name="Shigenobu S."/>
            <person name="Nishiyama T."/>
            <person name="Yamada A."/>
            <person name="Hasebe M."/>
            <person name="Kawaguchi M."/>
        </authorList>
    </citation>
    <scope>NUCLEOTIDE SEQUENCE</scope>
    <source>
        <strain evidence="3">AT787</strain>
    </source>
</reference>
<evidence type="ECO:0000256" key="1">
    <source>
        <dbReference type="SAM" id="MobiDB-lite"/>
    </source>
</evidence>
<dbReference type="PANTHER" id="PTHR40370">
    <property type="entry name" value="EXPRESSED PROTEIN"/>
    <property type="match status" value="1"/>
</dbReference>
<evidence type="ECO:0000313" key="4">
    <source>
        <dbReference type="Proteomes" id="UP001063166"/>
    </source>
</evidence>
<dbReference type="OrthoDB" id="6423603at2759"/>
<organism evidence="3 4">
    <name type="scientific">Lyophyllum shimeji</name>
    <name type="common">Hon-shimeji</name>
    <name type="synonym">Tricholoma shimeji</name>
    <dbReference type="NCBI Taxonomy" id="47721"/>
    <lineage>
        <taxon>Eukaryota</taxon>
        <taxon>Fungi</taxon>
        <taxon>Dikarya</taxon>
        <taxon>Basidiomycota</taxon>
        <taxon>Agaricomycotina</taxon>
        <taxon>Agaricomycetes</taxon>
        <taxon>Agaricomycetidae</taxon>
        <taxon>Agaricales</taxon>
        <taxon>Tricholomatineae</taxon>
        <taxon>Lyophyllaceae</taxon>
        <taxon>Lyophyllum</taxon>
    </lineage>
</organism>
<dbReference type="PANTHER" id="PTHR40370:SF1">
    <property type="entry name" value="DUF3074 DOMAIN-CONTAINING PROTEIN"/>
    <property type="match status" value="1"/>
</dbReference>